<dbReference type="STRING" id="580332.Slit_1448"/>
<keyword evidence="1 3" id="KW-0732">Signal</keyword>
<feature type="compositionally biased region" description="Low complexity" evidence="2">
    <location>
        <begin position="911"/>
        <end position="920"/>
    </location>
</feature>
<feature type="region of interest" description="Disordered" evidence="2">
    <location>
        <begin position="909"/>
        <end position="936"/>
    </location>
</feature>
<dbReference type="GO" id="GO:0016491">
    <property type="term" value="F:oxidoreductase activity"/>
    <property type="evidence" value="ECO:0007669"/>
    <property type="project" value="TreeGrafter"/>
</dbReference>
<dbReference type="HOGENOM" id="CLU_019599_0_0_4"/>
<feature type="chain" id="PRO_5012180978" description="Cytochrome c7-like domain-containing protein" evidence="3">
    <location>
        <begin position="16"/>
        <end position="936"/>
    </location>
</feature>
<dbReference type="Gene3D" id="3.90.10.10">
    <property type="entry name" value="Cytochrome C3"/>
    <property type="match status" value="5"/>
</dbReference>
<organism evidence="5 6">
    <name type="scientific">Sideroxydans lithotrophicus (strain ES-1)</name>
    <dbReference type="NCBI Taxonomy" id="580332"/>
    <lineage>
        <taxon>Bacteria</taxon>
        <taxon>Pseudomonadati</taxon>
        <taxon>Pseudomonadota</taxon>
        <taxon>Betaproteobacteria</taxon>
        <taxon>Nitrosomonadales</taxon>
        <taxon>Gallionellaceae</taxon>
        <taxon>Sideroxydans</taxon>
    </lineage>
</organism>
<dbReference type="eggNOG" id="COG0484">
    <property type="taxonomic scope" value="Bacteria"/>
</dbReference>
<dbReference type="Pfam" id="PF14522">
    <property type="entry name" value="Cytochrome_C7"/>
    <property type="match status" value="1"/>
</dbReference>
<dbReference type="InterPro" id="IPR036280">
    <property type="entry name" value="Multihaem_cyt_sf"/>
</dbReference>
<dbReference type="PANTHER" id="PTHR35038">
    <property type="entry name" value="DISSIMILATORY SULFITE REDUCTASE SIRA"/>
    <property type="match status" value="1"/>
</dbReference>
<dbReference type="PANTHER" id="PTHR35038:SF6">
    <property type="entry name" value="SURFACE LOCALIZED DECAHEME CYTOCHROME C LIPOPROTEIN"/>
    <property type="match status" value="1"/>
</dbReference>
<reference evidence="5 6" key="1">
    <citation type="submission" date="2010-03" db="EMBL/GenBank/DDBJ databases">
        <title>Complete sequence of Sideroxydans lithotrophicus ES-1.</title>
        <authorList>
            <consortium name="US DOE Joint Genome Institute"/>
            <person name="Lucas S."/>
            <person name="Copeland A."/>
            <person name="Lapidus A."/>
            <person name="Cheng J.-F."/>
            <person name="Bruce D."/>
            <person name="Goodwin L."/>
            <person name="Pitluck S."/>
            <person name="Munk A.C."/>
            <person name="Detter J.C."/>
            <person name="Han C."/>
            <person name="Tapia R."/>
            <person name="Larimer F."/>
            <person name="Land M."/>
            <person name="Hauser L."/>
            <person name="Kyrpides N."/>
            <person name="Ivanova N."/>
            <person name="Emerson D."/>
            <person name="Woyke T."/>
        </authorList>
    </citation>
    <scope>NUCLEOTIDE SEQUENCE [LARGE SCALE GENOMIC DNA]</scope>
    <source>
        <strain evidence="5 6">ES-1</strain>
    </source>
</reference>
<evidence type="ECO:0000313" key="6">
    <source>
        <dbReference type="Proteomes" id="UP000001625"/>
    </source>
</evidence>
<dbReference type="KEGG" id="slt:Slit_1448"/>
<evidence type="ECO:0000256" key="1">
    <source>
        <dbReference type="ARBA" id="ARBA00022729"/>
    </source>
</evidence>
<proteinExistence type="predicted"/>
<dbReference type="InterPro" id="IPR051829">
    <property type="entry name" value="Multiheme_Cytochr_ET"/>
</dbReference>
<keyword evidence="6" id="KW-1185">Reference proteome</keyword>
<dbReference type="Proteomes" id="UP000001625">
    <property type="component" value="Chromosome"/>
</dbReference>
<protein>
    <recommendedName>
        <fullName evidence="4">Cytochrome c7-like domain-containing protein</fullName>
    </recommendedName>
</protein>
<evidence type="ECO:0000256" key="3">
    <source>
        <dbReference type="SAM" id="SignalP"/>
    </source>
</evidence>
<sequence>MLLLLTIGFSPFAQAAPAAKAKNSFDHSKTGFILKDVHATLKCEQCHVDGIFKNTPKDCAGCHSAGTRVAATPRPINHVPISNINNNACDTCHTSTANFLVKSYQHVGITGNCSTCHNGQSLGVVSKPATHFPTMAPCEYCHKNTSTFLSYQVDHLANGFIGNCYTCHGGPQAGSATYPNVVAYPSNHMTIAAGSDCNACHQNYVTFLGATFGHTPGSVCTTCHLPGQLSGVVSINYSTHIPLPAGSTCTSCHADPVTQPTPTFLGAAFHTSTYGSTAAAAGTCTTCHSGSYISQNAQTKGATHIPTSADCSTCHTDAAGTPANTTSSFTTFLGAKFHLTPSGNPPTGLCSTCHNGGYASENALGKNTGHLVTTADCVMCHTATNTISYTTFLGASFDHNVTYNNAFPAAAPASPLCGSCHNGATATGKKTTHVPTTGDCITCHTNATTGCPNCVSFYGVQYDHTNAAAGVAAYTTFPVGAPASPLCSSCHNGTTALGMNAGHIPVNGADCITCHTPANTGCGTTGLCSTFLGATFSHAAVAAGSCGACHQSQYPGVVSINPAIHIPQSSGNACDKCHTNAITGLPGTATPTFLNVVFHQNALGNPPAGLCSTCHSGAYVTTQATPAYSKAYTGSFNHVATTADCVVCHTAANTSSYTTFLGAGFTHSPGTYATWPPTMPPSPTCSSCHNGVTATGTSSAPTPHPAIGASDCMTCHTTSVLVGCPSCSSFGMAAGVVHNTAPYNTAGSCSTCHNGAQATGLSLGHIPVGAASCDQCHSVYDGSGSINFSTAAISSITVNGVSRYGMKHSAVTGRCDSCHNGSYIGQGIFGALAKVSNHIPTAIINTAANTDCTSCHSTTITIASGAGDWKTGEHMNHNNAQGGAPNYCVTCHLKGVTYLSTAQKISHNGASTSKDCSSSSCHKPLGRKGTAYSSWN</sequence>
<name>D5CRU9_SIDLE</name>
<dbReference type="InterPro" id="IPR029467">
    <property type="entry name" value="Cyt_c7-like"/>
</dbReference>
<evidence type="ECO:0000259" key="4">
    <source>
        <dbReference type="Pfam" id="PF14522"/>
    </source>
</evidence>
<gene>
    <name evidence="5" type="ordered locus">Slit_1448</name>
</gene>
<dbReference type="EMBL" id="CP001965">
    <property type="protein sequence ID" value="ADE11685.1"/>
    <property type="molecule type" value="Genomic_DNA"/>
</dbReference>
<evidence type="ECO:0000256" key="2">
    <source>
        <dbReference type="SAM" id="MobiDB-lite"/>
    </source>
</evidence>
<feature type="domain" description="Cytochrome c7-like" evidence="4">
    <location>
        <begin position="368"/>
        <end position="445"/>
    </location>
</feature>
<feature type="signal peptide" evidence="3">
    <location>
        <begin position="1"/>
        <end position="15"/>
    </location>
</feature>
<accession>D5CRU9</accession>
<dbReference type="AlphaFoldDB" id="D5CRU9"/>
<dbReference type="SUPFAM" id="SSF48695">
    <property type="entry name" value="Multiheme cytochromes"/>
    <property type="match status" value="4"/>
</dbReference>
<evidence type="ECO:0000313" key="5">
    <source>
        <dbReference type="EMBL" id="ADE11685.1"/>
    </source>
</evidence>